<proteinExistence type="predicted"/>
<dbReference type="AlphaFoldDB" id="A0A8F9TTD0"/>
<dbReference type="Gene3D" id="3.20.20.80">
    <property type="entry name" value="Glycosidases"/>
    <property type="match status" value="1"/>
</dbReference>
<gene>
    <name evidence="1" type="ORF">K0B96_15515</name>
</gene>
<sequence>MNAPGPQPRQRADTAWFKACRWGLLACYLADTASNLQPIELSVDEWNRRIDAFDVGALAAQLATARVPYFILTIGQNSGYYLSPNATYDRIVGRAPSRLSRRDLIADLAAALQPHGIRLLVYLPATAPRNDELAKAQLQGDSGEHGPDMRRHWEEICREWSLRWGRAISGWWIDGPYDAPAYQHPEAPNYRSYAAALKAGNPDAIVTFNNGLRTPIYSMTEYEDYTPGEIERDMTVAPGMRMDPPRLDAYPEFLNGARLHVLTLMGEWWGQGPVRFPDEMTIGYTKFINARGGVVTWDAPLQTNGTLDPAFLPQITALGRTISGSA</sequence>
<name>A0A8F9TTD0_9BACT</name>
<dbReference type="Proteomes" id="UP000825051">
    <property type="component" value="Chromosome"/>
</dbReference>
<dbReference type="RefSeq" id="WP_220161794.1">
    <property type="nucleotide sequence ID" value="NZ_CP080507.1"/>
</dbReference>
<evidence type="ECO:0000313" key="2">
    <source>
        <dbReference type="Proteomes" id="UP000825051"/>
    </source>
</evidence>
<reference evidence="1" key="1">
    <citation type="submission" date="2021-08" db="EMBL/GenBank/DDBJ databases">
        <title>Genome of a novel bacterium of the phylum Verrucomicrobia, Oleiharenicola sp. KSB-15.</title>
        <authorList>
            <person name="Chung J.-H."/>
            <person name="Ahn J.-H."/>
            <person name="Yoon Y."/>
            <person name="Kim D.-Y."/>
            <person name="An S.-H."/>
            <person name="Park I."/>
            <person name="Yeon J."/>
        </authorList>
    </citation>
    <scope>NUCLEOTIDE SEQUENCE</scope>
    <source>
        <strain evidence="1">KSB-15</strain>
    </source>
</reference>
<dbReference type="EMBL" id="CP080507">
    <property type="protein sequence ID" value="QYM78690.1"/>
    <property type="molecule type" value="Genomic_DNA"/>
</dbReference>
<dbReference type="KEGG" id="ole:K0B96_15515"/>
<evidence type="ECO:0000313" key="1">
    <source>
        <dbReference type="EMBL" id="QYM78690.1"/>
    </source>
</evidence>
<keyword evidence="2" id="KW-1185">Reference proteome</keyword>
<protein>
    <submittedName>
        <fullName evidence="1">Uncharacterized protein</fullName>
    </submittedName>
</protein>
<dbReference type="SUPFAM" id="SSF51445">
    <property type="entry name" value="(Trans)glycosidases"/>
    <property type="match status" value="1"/>
</dbReference>
<dbReference type="InterPro" id="IPR017853">
    <property type="entry name" value="GH"/>
</dbReference>
<accession>A0A8F9TTD0</accession>
<organism evidence="1 2">
    <name type="scientific">Horticoccus luteus</name>
    <dbReference type="NCBI Taxonomy" id="2862869"/>
    <lineage>
        <taxon>Bacteria</taxon>
        <taxon>Pseudomonadati</taxon>
        <taxon>Verrucomicrobiota</taxon>
        <taxon>Opitutia</taxon>
        <taxon>Opitutales</taxon>
        <taxon>Opitutaceae</taxon>
        <taxon>Horticoccus</taxon>
    </lineage>
</organism>